<accession>A0AAW5DYV6</accession>
<organism evidence="1 2">
    <name type="scientific">Fredinandcohnia quinoae</name>
    <dbReference type="NCBI Taxonomy" id="2918902"/>
    <lineage>
        <taxon>Bacteria</taxon>
        <taxon>Bacillati</taxon>
        <taxon>Bacillota</taxon>
        <taxon>Bacilli</taxon>
        <taxon>Bacillales</taxon>
        <taxon>Bacillaceae</taxon>
        <taxon>Fredinandcohnia</taxon>
    </lineage>
</organism>
<evidence type="ECO:0000313" key="2">
    <source>
        <dbReference type="Proteomes" id="UP001431131"/>
    </source>
</evidence>
<sequence>MLKLVIEIKRRKMIFLANRYGYTAKETVKCSQELDQLLNIHQKALERRLKLVN</sequence>
<proteinExistence type="predicted"/>
<dbReference type="PANTHER" id="PTHR41263">
    <property type="entry name" value="ASPARTYL-PHOSPHATE PHOSPHATASE YISI"/>
    <property type="match status" value="1"/>
</dbReference>
<name>A0AAW5DYV6_9BACI</name>
<dbReference type="InterPro" id="IPR037208">
    <property type="entry name" value="Spo0E-like_sf"/>
</dbReference>
<dbReference type="InterPro" id="IPR018540">
    <property type="entry name" value="Spo0E-like"/>
</dbReference>
<protein>
    <submittedName>
        <fullName evidence="1">Aspartyl-phosphate phosphatase Spo0E family protein</fullName>
    </submittedName>
</protein>
<dbReference type="GO" id="GO:0043937">
    <property type="term" value="P:regulation of sporulation"/>
    <property type="evidence" value="ECO:0007669"/>
    <property type="project" value="InterPro"/>
</dbReference>
<comment type="caution">
    <text evidence="1">The sequence shown here is derived from an EMBL/GenBank/DDBJ whole genome shotgun (WGS) entry which is preliminary data.</text>
</comment>
<dbReference type="SUPFAM" id="SSF140500">
    <property type="entry name" value="BAS1536-like"/>
    <property type="match status" value="1"/>
</dbReference>
<dbReference type="Gene3D" id="4.10.280.10">
    <property type="entry name" value="Helix-loop-helix DNA-binding domain"/>
    <property type="match status" value="1"/>
</dbReference>
<reference evidence="1" key="1">
    <citation type="submission" date="2022-02" db="EMBL/GenBank/DDBJ databases">
        <title>Fredinandcohnia quinoae sp. nov. isolated from Chenopodium quinoa seeds.</title>
        <authorList>
            <person name="Saati-Santamaria Z."/>
            <person name="Flores-Felix J.D."/>
            <person name="Igual J.M."/>
            <person name="Velazquez E."/>
            <person name="Garcia-Fraile P."/>
            <person name="Martinez-Molina E."/>
        </authorList>
    </citation>
    <scope>NUCLEOTIDE SEQUENCE</scope>
    <source>
        <strain evidence="1">SECRCQ15</strain>
    </source>
</reference>
<evidence type="ECO:0000313" key="1">
    <source>
        <dbReference type="EMBL" id="MCH1625831.1"/>
    </source>
</evidence>
<keyword evidence="2" id="KW-1185">Reference proteome</keyword>
<dbReference type="InterPro" id="IPR036638">
    <property type="entry name" value="HLH_DNA-bd_sf"/>
</dbReference>
<dbReference type="AlphaFoldDB" id="A0AAW5DYV6"/>
<dbReference type="Proteomes" id="UP001431131">
    <property type="component" value="Unassembled WGS sequence"/>
</dbReference>
<dbReference type="EMBL" id="JAKTTI010000015">
    <property type="protein sequence ID" value="MCH1625831.1"/>
    <property type="molecule type" value="Genomic_DNA"/>
</dbReference>
<dbReference type="Pfam" id="PF09388">
    <property type="entry name" value="SpoOE-like"/>
    <property type="match status" value="1"/>
</dbReference>
<dbReference type="PANTHER" id="PTHR41263:SF1">
    <property type="entry name" value="ASPARTYL-PHOSPHATE PHOSPHATASE YISI"/>
    <property type="match status" value="1"/>
</dbReference>
<gene>
    <name evidence="1" type="ORF">MJG50_10865</name>
</gene>
<dbReference type="RefSeq" id="WP_240255782.1">
    <property type="nucleotide sequence ID" value="NZ_JAKTTI010000015.1"/>
</dbReference>
<dbReference type="GO" id="GO:0046983">
    <property type="term" value="F:protein dimerization activity"/>
    <property type="evidence" value="ECO:0007669"/>
    <property type="project" value="InterPro"/>
</dbReference>
<dbReference type="InterPro" id="IPR053028">
    <property type="entry name" value="Spo0E-like_phosphatase"/>
</dbReference>